<dbReference type="STRING" id="430522.BFS30_00365"/>
<dbReference type="Proteomes" id="UP000183200">
    <property type="component" value="Unassembled WGS sequence"/>
</dbReference>
<feature type="chain" id="PRO_5010227077" evidence="1">
    <location>
        <begin position="22"/>
        <end position="196"/>
    </location>
</feature>
<proteinExistence type="predicted"/>
<organism evidence="3 4">
    <name type="scientific">Pedobacter steynii</name>
    <dbReference type="NCBI Taxonomy" id="430522"/>
    <lineage>
        <taxon>Bacteria</taxon>
        <taxon>Pseudomonadati</taxon>
        <taxon>Bacteroidota</taxon>
        <taxon>Sphingobacteriia</taxon>
        <taxon>Sphingobacteriales</taxon>
        <taxon>Sphingobacteriaceae</taxon>
        <taxon>Pedobacter</taxon>
    </lineage>
</organism>
<evidence type="ECO:0000256" key="1">
    <source>
        <dbReference type="SAM" id="SignalP"/>
    </source>
</evidence>
<evidence type="ECO:0000313" key="3">
    <source>
        <dbReference type="EMBL" id="SDL27677.1"/>
    </source>
</evidence>
<dbReference type="InterPro" id="IPR025665">
    <property type="entry name" value="Beta-barrel_OMP_2"/>
</dbReference>
<reference evidence="4" key="1">
    <citation type="submission" date="2016-10" db="EMBL/GenBank/DDBJ databases">
        <authorList>
            <person name="Varghese N."/>
            <person name="Submissions S."/>
        </authorList>
    </citation>
    <scope>NUCLEOTIDE SEQUENCE [LARGE SCALE GENOMIC DNA]</scope>
    <source>
        <strain evidence="4">DSM 19110</strain>
    </source>
</reference>
<dbReference type="Pfam" id="PF13568">
    <property type="entry name" value="OMP_b-brl_2"/>
    <property type="match status" value="1"/>
</dbReference>
<feature type="signal peptide" evidence="1">
    <location>
        <begin position="1"/>
        <end position="21"/>
    </location>
</feature>
<dbReference type="OrthoDB" id="753334at2"/>
<keyword evidence="1" id="KW-0732">Signal</keyword>
<dbReference type="RefSeq" id="WP_074603897.1">
    <property type="nucleotide sequence ID" value="NZ_FNGY01000001.1"/>
</dbReference>
<dbReference type="SUPFAM" id="SSF56925">
    <property type="entry name" value="OMPA-like"/>
    <property type="match status" value="1"/>
</dbReference>
<protein>
    <submittedName>
        <fullName evidence="3">Outer membrane protein beta-barrel domain-containing protein</fullName>
    </submittedName>
</protein>
<feature type="domain" description="Outer membrane protein beta-barrel" evidence="2">
    <location>
        <begin position="20"/>
        <end position="176"/>
    </location>
</feature>
<sequence>MKKQFLLPLIAFTMMAISANAQKSPFHIGLKGGANFSKLSISSSGISSKYATGFSAGAFTRIDISKVYVQGELLFTKKSSKYESNLFGGDKKVNWSSVDVPVLVGYKLLNANLLNVRIFGGGVYSYTISDKASLFKQVDNSFSKFDKSNIGYQVGAGIDVGKLTFDLRYEGGLSSVSKQFKSRPTSFQASVGFMIF</sequence>
<name>A0A1G9IR87_9SPHI</name>
<dbReference type="AlphaFoldDB" id="A0A1G9IR87"/>
<gene>
    <name evidence="3" type="ORF">SAMN05421820_10131</name>
</gene>
<accession>A0A1G9IR87</accession>
<dbReference type="EMBL" id="FNGY01000001">
    <property type="protein sequence ID" value="SDL27677.1"/>
    <property type="molecule type" value="Genomic_DNA"/>
</dbReference>
<evidence type="ECO:0000313" key="4">
    <source>
        <dbReference type="Proteomes" id="UP000183200"/>
    </source>
</evidence>
<keyword evidence="4" id="KW-1185">Reference proteome</keyword>
<evidence type="ECO:0000259" key="2">
    <source>
        <dbReference type="Pfam" id="PF13568"/>
    </source>
</evidence>
<dbReference type="InterPro" id="IPR011250">
    <property type="entry name" value="OMP/PagP_B-barrel"/>
</dbReference>